<dbReference type="Proteomes" id="UP000293850">
    <property type="component" value="Chromosome"/>
</dbReference>
<dbReference type="RefSeq" id="WP_103770713.1">
    <property type="nucleotide sequence ID" value="NZ_CP037864.1"/>
</dbReference>
<dbReference type="KEGG" id="cars:E1B03_14055"/>
<accession>A0A4P6WR63</accession>
<protein>
    <submittedName>
        <fullName evidence="1">Transcriptional antiterminator</fullName>
    </submittedName>
</protein>
<evidence type="ECO:0000313" key="2">
    <source>
        <dbReference type="Proteomes" id="UP000293850"/>
    </source>
</evidence>
<dbReference type="AlphaFoldDB" id="A0A4P6WR63"/>
<dbReference type="InterPro" id="IPR009778">
    <property type="entry name" value="ROF"/>
</dbReference>
<proteinExistence type="predicted"/>
<sequence>MKAMEKYHPIDCDLHDYLEIACMYHYCLRIELTDGTYLDAKALTTCTTADKEEFLLVENHENQQKIRLDRLSAITALTPGATFSTVSFRRAIR</sequence>
<gene>
    <name evidence="1" type="ORF">E1B03_14055</name>
</gene>
<name>A0A4P6WR63_9ENTR</name>
<evidence type="ECO:0000313" key="1">
    <source>
        <dbReference type="EMBL" id="QBM23491.1"/>
    </source>
</evidence>
<dbReference type="InterPro" id="IPR023534">
    <property type="entry name" value="Rof/RNase_P-like"/>
</dbReference>
<dbReference type="InterPro" id="IPR038626">
    <property type="entry name" value="Rof-like_sf"/>
</dbReference>
<dbReference type="EMBL" id="CP037864">
    <property type="protein sequence ID" value="QBM23491.1"/>
    <property type="molecule type" value="Genomic_DNA"/>
</dbReference>
<dbReference type="Gene3D" id="2.30.30.400">
    <property type="entry name" value="Rof-like"/>
    <property type="match status" value="1"/>
</dbReference>
<keyword evidence="2" id="KW-1185">Reference proteome</keyword>
<dbReference type="SUPFAM" id="SSF101744">
    <property type="entry name" value="Rof/RNase P subunit-like"/>
    <property type="match status" value="1"/>
</dbReference>
<dbReference type="Pfam" id="PF07073">
    <property type="entry name" value="ROF"/>
    <property type="match status" value="1"/>
</dbReference>
<reference evidence="1 2" key="1">
    <citation type="submission" date="2019-03" db="EMBL/GenBank/DDBJ databases">
        <title>Complete genome sequence of an arsenate-respiring bacteria, Citrobacter sp. LY-1.</title>
        <authorList>
            <person name="Wang H."/>
            <person name="Liu Y."/>
            <person name="Li Q."/>
            <person name="Huang J."/>
        </authorList>
    </citation>
    <scope>NUCLEOTIDE SEQUENCE [LARGE SCALE GENOMIC DNA]</scope>
    <source>
        <strain evidence="1 2">LY-1</strain>
    </source>
</reference>
<organism evidence="1 2">
    <name type="scientific">Citrobacter arsenatis</name>
    <dbReference type="NCBI Taxonomy" id="2546350"/>
    <lineage>
        <taxon>Bacteria</taxon>
        <taxon>Pseudomonadati</taxon>
        <taxon>Pseudomonadota</taxon>
        <taxon>Gammaproteobacteria</taxon>
        <taxon>Enterobacterales</taxon>
        <taxon>Enterobacteriaceae</taxon>
        <taxon>Citrobacter</taxon>
    </lineage>
</organism>